<dbReference type="InterPro" id="IPR008207">
    <property type="entry name" value="Sig_transdc_His_kin_Hpt_dom"/>
</dbReference>
<dbReference type="GO" id="GO:0000160">
    <property type="term" value="P:phosphorelay signal transduction system"/>
    <property type="evidence" value="ECO:0007669"/>
    <property type="project" value="UniProtKB-UniRule"/>
</dbReference>
<dbReference type="GO" id="GO:0009927">
    <property type="term" value="F:histidine phosphotransfer kinase activity"/>
    <property type="evidence" value="ECO:0007669"/>
    <property type="project" value="UniProtKB-UniRule"/>
</dbReference>
<sequence>MADVIGLFSMTVQETLPEVTRLVNAGMEDVENMEVFVHKIKGCSTSVGACKVVKAADDLLEAMETRNQIRGMHALHAMTNEFHIVREKLDNLAELDARMFAVKAQGLLMMERSRSISSRNS</sequence>
<evidence type="ECO:0000313" key="6">
    <source>
        <dbReference type="Proteomes" id="UP000230069"/>
    </source>
</evidence>
<dbReference type="OrthoDB" id="591185at2759"/>
<dbReference type="GO" id="GO:0043424">
    <property type="term" value="F:protein histidine kinase binding"/>
    <property type="evidence" value="ECO:0007669"/>
    <property type="project" value="UniProtKB-UniRule"/>
</dbReference>
<dbReference type="InParanoid" id="A0A2G5D6R4"/>
<keyword evidence="2 3" id="KW-0902">Two-component regulatory system</keyword>
<evidence type="ECO:0000259" key="4">
    <source>
        <dbReference type="Pfam" id="PF01627"/>
    </source>
</evidence>
<dbReference type="Proteomes" id="UP000230069">
    <property type="component" value="Unassembled WGS sequence"/>
</dbReference>
<keyword evidence="1 3" id="KW-0932">Cytokinin signaling pathway</keyword>
<accession>A0A2G5D6R4</accession>
<evidence type="ECO:0000256" key="2">
    <source>
        <dbReference type="ARBA" id="ARBA00023012"/>
    </source>
</evidence>
<dbReference type="PANTHER" id="PTHR28242">
    <property type="entry name" value="PHOSPHORELAY INTERMEDIATE PROTEIN YPD1"/>
    <property type="match status" value="1"/>
</dbReference>
<dbReference type="SUPFAM" id="SSF47226">
    <property type="entry name" value="Histidine-containing phosphotransfer domain, HPT domain"/>
    <property type="match status" value="1"/>
</dbReference>
<dbReference type="Gene3D" id="1.20.120.160">
    <property type="entry name" value="HPT domain"/>
    <property type="match status" value="1"/>
</dbReference>
<dbReference type="EMBL" id="KZ305044">
    <property type="protein sequence ID" value="PIA39211.1"/>
    <property type="molecule type" value="Genomic_DNA"/>
</dbReference>
<dbReference type="GO" id="GO:0005634">
    <property type="term" value="C:nucleus"/>
    <property type="evidence" value="ECO:0007669"/>
    <property type="project" value="UniProtKB-SubCell"/>
</dbReference>
<evidence type="ECO:0000256" key="3">
    <source>
        <dbReference type="RuleBase" id="RU369004"/>
    </source>
</evidence>
<proteinExistence type="predicted"/>
<dbReference type="InterPro" id="IPR036641">
    <property type="entry name" value="HPT_dom_sf"/>
</dbReference>
<evidence type="ECO:0000256" key="1">
    <source>
        <dbReference type="ARBA" id="ARBA00022864"/>
    </source>
</evidence>
<dbReference type="Pfam" id="PF01627">
    <property type="entry name" value="Hpt"/>
    <property type="match status" value="1"/>
</dbReference>
<comment type="domain">
    <text evidence="3">Histidine-containing phosphotransfer domain (HPt) contains an active histidine that mediates the phosphotransfer.</text>
</comment>
<dbReference type="GO" id="GO:0005829">
    <property type="term" value="C:cytosol"/>
    <property type="evidence" value="ECO:0007669"/>
    <property type="project" value="UniProtKB-SubCell"/>
</dbReference>
<dbReference type="AlphaFoldDB" id="A0A2G5D6R4"/>
<dbReference type="PANTHER" id="PTHR28242:SF30">
    <property type="entry name" value="HISTIDINE-CONTAINING PHOSPHOTRANSFER PROTEIN 2"/>
    <property type="match status" value="1"/>
</dbReference>
<evidence type="ECO:0000313" key="5">
    <source>
        <dbReference type="EMBL" id="PIA39211.1"/>
    </source>
</evidence>
<dbReference type="InterPro" id="IPR045871">
    <property type="entry name" value="AHP1-5/YPD1"/>
</dbReference>
<reference evidence="5 6" key="1">
    <citation type="submission" date="2017-09" db="EMBL/GenBank/DDBJ databases">
        <title>WGS assembly of Aquilegia coerulea Goldsmith.</title>
        <authorList>
            <person name="Hodges S."/>
            <person name="Kramer E."/>
            <person name="Nordborg M."/>
            <person name="Tomkins J."/>
            <person name="Borevitz J."/>
            <person name="Derieg N."/>
            <person name="Yan J."/>
            <person name="Mihaltcheva S."/>
            <person name="Hayes R.D."/>
            <person name="Rokhsar D."/>
        </authorList>
    </citation>
    <scope>NUCLEOTIDE SEQUENCE [LARGE SCALE GENOMIC DNA]</scope>
    <source>
        <strain evidence="6">cv. Goldsmith</strain>
    </source>
</reference>
<gene>
    <name evidence="5" type="ORF">AQUCO_02700412v1</name>
</gene>
<protein>
    <recommendedName>
        <fullName evidence="3">Histidine-containing phosphotransfer protein</fullName>
    </recommendedName>
</protein>
<name>A0A2G5D6R4_AQUCA</name>
<dbReference type="GO" id="GO:0009736">
    <property type="term" value="P:cytokinin-activated signaling pathway"/>
    <property type="evidence" value="ECO:0007669"/>
    <property type="project" value="UniProtKB-KW"/>
</dbReference>
<comment type="function">
    <text evidence="3">Functions as a two-component phosphorelay mediators between cytokinin sensor histidine kinases and response regulators (B-type ARRs). Plays an important role in propagating cytokinin signal transduction.</text>
</comment>
<organism evidence="5 6">
    <name type="scientific">Aquilegia coerulea</name>
    <name type="common">Rocky mountain columbine</name>
    <dbReference type="NCBI Taxonomy" id="218851"/>
    <lineage>
        <taxon>Eukaryota</taxon>
        <taxon>Viridiplantae</taxon>
        <taxon>Streptophyta</taxon>
        <taxon>Embryophyta</taxon>
        <taxon>Tracheophyta</taxon>
        <taxon>Spermatophyta</taxon>
        <taxon>Magnoliopsida</taxon>
        <taxon>Ranunculales</taxon>
        <taxon>Ranunculaceae</taxon>
        <taxon>Thalictroideae</taxon>
        <taxon>Aquilegia</taxon>
    </lineage>
</organism>
<feature type="domain" description="HPt" evidence="4">
    <location>
        <begin position="4"/>
        <end position="74"/>
    </location>
</feature>
<keyword evidence="6" id="KW-1185">Reference proteome</keyword>
<comment type="subcellular location">
    <subcellularLocation>
        <location evidence="3">Cytoplasm</location>
        <location evidence="3">Cytosol</location>
    </subcellularLocation>
    <subcellularLocation>
        <location evidence="3">Nucleus</location>
    </subcellularLocation>
</comment>